<evidence type="ECO:0000313" key="3">
    <source>
        <dbReference type="Proteomes" id="UP000297239"/>
    </source>
</evidence>
<dbReference type="InterPro" id="IPR019734">
    <property type="entry name" value="TPR_rpt"/>
</dbReference>
<name>A0A6N4QB34_9LEPT</name>
<gene>
    <name evidence="2" type="ORF">EHQ18_12875</name>
</gene>
<keyword evidence="3" id="KW-1185">Reference proteome</keyword>
<dbReference type="PROSITE" id="PS50005">
    <property type="entry name" value="TPR"/>
    <property type="match status" value="1"/>
</dbReference>
<feature type="repeat" description="TPR" evidence="1">
    <location>
        <begin position="154"/>
        <end position="187"/>
    </location>
</feature>
<organism evidence="2 3">
    <name type="scientific">Leptospira kanakyensis</name>
    <dbReference type="NCBI Taxonomy" id="2484968"/>
    <lineage>
        <taxon>Bacteria</taxon>
        <taxon>Pseudomonadati</taxon>
        <taxon>Spirochaetota</taxon>
        <taxon>Spirochaetia</taxon>
        <taxon>Leptospirales</taxon>
        <taxon>Leptospiraceae</taxon>
        <taxon>Leptospira</taxon>
    </lineage>
</organism>
<dbReference type="OrthoDB" id="495305at2"/>
<dbReference type="Proteomes" id="UP000297239">
    <property type="component" value="Unassembled WGS sequence"/>
</dbReference>
<proteinExistence type="predicted"/>
<accession>A0A6N4QB34</accession>
<reference evidence="2" key="1">
    <citation type="journal article" date="2019" name="PLoS Negl. Trop. Dis.">
        <title>Revisiting the worldwide diversity of Leptospira species in the environment.</title>
        <authorList>
            <person name="Vincent A.T."/>
            <person name="Schiettekatte O."/>
            <person name="Bourhy P."/>
            <person name="Veyrier F.J."/>
            <person name="Picardeau M."/>
        </authorList>
    </citation>
    <scope>NUCLEOTIDE SEQUENCE [LARGE SCALE GENOMIC DNA]</scope>
    <source>
        <strain evidence="2">201800293</strain>
    </source>
</reference>
<dbReference type="PROSITE" id="PS50293">
    <property type="entry name" value="TPR_REGION"/>
    <property type="match status" value="1"/>
</dbReference>
<comment type="caution">
    <text evidence="2">The sequence shown here is derived from an EMBL/GenBank/DDBJ whole genome shotgun (WGS) entry which is preliminary data.</text>
</comment>
<dbReference type="Pfam" id="PF13424">
    <property type="entry name" value="TPR_12"/>
    <property type="match status" value="1"/>
</dbReference>
<dbReference type="AlphaFoldDB" id="A0A6N4QB34"/>
<dbReference type="EMBL" id="RQFF01000030">
    <property type="protein sequence ID" value="TGK69674.1"/>
    <property type="molecule type" value="Genomic_DNA"/>
</dbReference>
<dbReference type="PANTHER" id="PTHR12558">
    <property type="entry name" value="CELL DIVISION CYCLE 16,23,27"/>
    <property type="match status" value="1"/>
</dbReference>
<dbReference type="InterPro" id="IPR011990">
    <property type="entry name" value="TPR-like_helical_dom_sf"/>
</dbReference>
<keyword evidence="1" id="KW-0802">TPR repeat</keyword>
<protein>
    <submittedName>
        <fullName evidence="2">Tetratricopeptide repeat protein</fullName>
    </submittedName>
</protein>
<dbReference type="PANTHER" id="PTHR12558:SF13">
    <property type="entry name" value="CELL DIVISION CYCLE PROTEIN 27 HOMOLOG"/>
    <property type="match status" value="1"/>
</dbReference>
<evidence type="ECO:0000256" key="1">
    <source>
        <dbReference type="PROSITE-ProRule" id="PRU00339"/>
    </source>
</evidence>
<dbReference type="Gene3D" id="1.25.40.10">
    <property type="entry name" value="Tetratricopeptide repeat domain"/>
    <property type="match status" value="1"/>
</dbReference>
<sequence>MVNMTRNIQFKKLFFVFLFFGLMNYCFKEKKIEFDSNDPVAMAKEAERLSDEFFEKNEEKWQQAYELARKAYELNDKDKTTIRSWSLLLSERAHINFMNKKFDDAIKYAKEAFKIDKKNDAAINTLSASYYLKGDLKEALEYALEFLKQHTEDYTAWGEAGKMYYELKKYEKAIKYLDKALELIRGKEDDKQLIAYNYFIGISYYRTGELKKSAYYLEKFLDLLKKNNLEKTLKYKDGVEDADFIIKRAGNSK</sequence>
<dbReference type="SMART" id="SM00028">
    <property type="entry name" value="TPR"/>
    <property type="match status" value="4"/>
</dbReference>
<evidence type="ECO:0000313" key="2">
    <source>
        <dbReference type="EMBL" id="TGK69674.1"/>
    </source>
</evidence>
<dbReference type="SUPFAM" id="SSF48452">
    <property type="entry name" value="TPR-like"/>
    <property type="match status" value="1"/>
</dbReference>